<name>A0A2A2CG25_ECOLX</name>
<organism evidence="1 2">
    <name type="scientific">Escherichia coli</name>
    <dbReference type="NCBI Taxonomy" id="562"/>
    <lineage>
        <taxon>Bacteria</taxon>
        <taxon>Pseudomonadati</taxon>
        <taxon>Pseudomonadota</taxon>
        <taxon>Gammaproteobacteria</taxon>
        <taxon>Enterobacterales</taxon>
        <taxon>Enterobacteriaceae</taxon>
        <taxon>Escherichia</taxon>
    </lineage>
</organism>
<dbReference type="EMBL" id="MRVZ01000012">
    <property type="protein sequence ID" value="PAU25759.1"/>
    <property type="molecule type" value="Genomic_DNA"/>
</dbReference>
<evidence type="ECO:0000313" key="1">
    <source>
        <dbReference type="EMBL" id="PAU25759.1"/>
    </source>
</evidence>
<accession>A0A2A2CG25</accession>
<dbReference type="AlphaFoldDB" id="A0A2A2CG25"/>
<sequence>MKIDYREIEITEEQRAEVEAAMTALYAVCEKHNLPMVVCVVEAQHKMADGGWAVESSSSRHAAGDSDPTAMCAMVTENAYGALWCHTLERNMQSCDVDSAVH</sequence>
<protein>
    <submittedName>
        <fullName evidence="1">Uncharacterized protein</fullName>
    </submittedName>
</protein>
<dbReference type="RefSeq" id="WP_095585966.1">
    <property type="nucleotide sequence ID" value="NZ_MRVZ01000012.1"/>
</dbReference>
<proteinExistence type="predicted"/>
<reference evidence="1 2" key="1">
    <citation type="submission" date="2016-12" db="EMBL/GenBank/DDBJ databases">
        <title>Real-Time Genomic Investigation Underlying the Public Health Response to a Shiga Toxin-Producing Escherichia Coli O26:H11 Outbreak in a Nursery.</title>
        <authorList>
            <person name="Ferdous M."/>
            <person name="Moran-Gilad J."/>
            <person name="Rossen J.W."/>
            <person name="Gdalevich M."/>
        </authorList>
    </citation>
    <scope>NUCLEOTIDE SEQUENCE [LARGE SCALE GENOMIC DNA]</scope>
    <source>
        <strain evidence="1 2">STEC 514-2</strain>
    </source>
</reference>
<comment type="caution">
    <text evidence="1">The sequence shown here is derived from an EMBL/GenBank/DDBJ whole genome shotgun (WGS) entry which is preliminary data.</text>
</comment>
<gene>
    <name evidence="1" type="ORF">BTQ06_04535</name>
</gene>
<evidence type="ECO:0000313" key="2">
    <source>
        <dbReference type="Proteomes" id="UP000218543"/>
    </source>
</evidence>
<dbReference type="Proteomes" id="UP000218543">
    <property type="component" value="Unassembled WGS sequence"/>
</dbReference>